<accession>A0A9P7YGN3</accession>
<gene>
    <name evidence="1" type="ORF">BJ875DRAFT_465680</name>
</gene>
<dbReference type="OrthoDB" id="5518345at2759"/>
<dbReference type="Gene3D" id="3.30.70.80">
    <property type="entry name" value="Peptidase S8 propeptide/proteinase inhibitor I9"/>
    <property type="match status" value="1"/>
</dbReference>
<reference evidence="1" key="1">
    <citation type="journal article" date="2021" name="IMA Fungus">
        <title>Genomic characterization of three marine fungi, including Emericellopsis atlantica sp. nov. with signatures of a generalist lifestyle and marine biomass degradation.</title>
        <authorList>
            <person name="Hagestad O.C."/>
            <person name="Hou L."/>
            <person name="Andersen J.H."/>
            <person name="Hansen E.H."/>
            <person name="Altermark B."/>
            <person name="Li C."/>
            <person name="Kuhnert E."/>
            <person name="Cox R.J."/>
            <person name="Crous P.W."/>
            <person name="Spatafora J.W."/>
            <person name="Lail K."/>
            <person name="Amirebrahimi M."/>
            <person name="Lipzen A."/>
            <person name="Pangilinan J."/>
            <person name="Andreopoulos W."/>
            <person name="Hayes R.D."/>
            <person name="Ng V."/>
            <person name="Grigoriev I.V."/>
            <person name="Jackson S.A."/>
            <person name="Sutton T.D.S."/>
            <person name="Dobson A.D.W."/>
            <person name="Rama T."/>
        </authorList>
    </citation>
    <scope>NUCLEOTIDE SEQUENCE</scope>
    <source>
        <strain evidence="1">TRa018bII</strain>
    </source>
</reference>
<dbReference type="EMBL" id="MU251526">
    <property type="protein sequence ID" value="KAG9232877.1"/>
    <property type="molecule type" value="Genomic_DNA"/>
</dbReference>
<dbReference type="Proteomes" id="UP000824998">
    <property type="component" value="Unassembled WGS sequence"/>
</dbReference>
<dbReference type="SUPFAM" id="SSF54897">
    <property type="entry name" value="Protease propeptides/inhibitors"/>
    <property type="match status" value="1"/>
</dbReference>
<name>A0A9P7YGN3_9HELO</name>
<keyword evidence="2" id="KW-1185">Reference proteome</keyword>
<proteinExistence type="predicted"/>
<comment type="caution">
    <text evidence="1">The sequence shown here is derived from an EMBL/GenBank/DDBJ whole genome shotgun (WGS) entry which is preliminary data.</text>
</comment>
<protein>
    <submittedName>
        <fullName evidence="1">Uncharacterized protein</fullName>
    </submittedName>
</protein>
<dbReference type="InterPro" id="IPR037045">
    <property type="entry name" value="S8pro/Inhibitor_I9_sf"/>
</dbReference>
<evidence type="ECO:0000313" key="1">
    <source>
        <dbReference type="EMBL" id="KAG9232877.1"/>
    </source>
</evidence>
<evidence type="ECO:0000313" key="2">
    <source>
        <dbReference type="Proteomes" id="UP000824998"/>
    </source>
</evidence>
<dbReference type="AlphaFoldDB" id="A0A9P7YGN3"/>
<organism evidence="1 2">
    <name type="scientific">Amylocarpus encephaloides</name>
    <dbReference type="NCBI Taxonomy" id="45428"/>
    <lineage>
        <taxon>Eukaryota</taxon>
        <taxon>Fungi</taxon>
        <taxon>Dikarya</taxon>
        <taxon>Ascomycota</taxon>
        <taxon>Pezizomycotina</taxon>
        <taxon>Leotiomycetes</taxon>
        <taxon>Helotiales</taxon>
        <taxon>Helotiales incertae sedis</taxon>
        <taxon>Amylocarpus</taxon>
    </lineage>
</organism>
<sequence>MADTDNEELEYTKKNNLVKHIICCHTAEDVDPAIKVAEENGGKYPKKRPIITGFTIKFPKDQISVMSDSKHVSSAELDGEVRTQ</sequence>